<evidence type="ECO:0000313" key="2">
    <source>
        <dbReference type="Proteomes" id="UP000000689"/>
    </source>
</evidence>
<sequence>MFSNHGTKMSIIRLYSTKKVVSKPVSSLTKIGFNQPIDISSKETFNESLKTNKTFAQLHALYLTNKLQFQNDNDITKVASFTPEINSQRTLPRTQFPKNKIFQQVIFDPKIPKWRKSITKWYRLGTTLLRYYRDGIKNTIKAYRSTTKYDLRTLFRQLEIDNTTISTLKINRKDFIESLRSRNEFKKIPNFILLSLIFEECTVLICYFWPRVALWNCLNPGGFKKLSDSLVQNEDPFQNEVIGDARYISPYSLDFQKLHSNLRRSHIMRMNFFKLKFYELFQMKNPIIERLVNIYQYIFIDDRLLLQSILHGNEKAPVIWGYDELVNFILERKLYHHGEDLNKLVNTNEGRDLLIWRMLLYLSFRFDNTIYLNGTSTFSEKWGTYNMYLLNNPGTSINHDATTKITVLKENIVKSAL</sequence>
<dbReference type="GO" id="GO:0005743">
    <property type="term" value="C:mitochondrial inner membrane"/>
    <property type="evidence" value="ECO:0007669"/>
    <property type="project" value="EnsemblFungi"/>
</dbReference>
<dbReference type="AlphaFoldDB" id="G0WAZ3"/>
<dbReference type="STRING" id="1071378.G0WAZ3"/>
<dbReference type="KEGG" id="ndi:NDAI_0E00970"/>
<accession>G0WAZ3</accession>
<dbReference type="GO" id="GO:0032979">
    <property type="term" value="P:protein insertion into mitochondrial inner membrane from matrix"/>
    <property type="evidence" value="ECO:0007669"/>
    <property type="project" value="EnsemblFungi"/>
</dbReference>
<gene>
    <name evidence="1" type="primary">NDAI0E00970</name>
    <name evidence="1" type="ordered locus">NDAI_0E00970</name>
</gene>
<name>G0WAZ3_NAUDC</name>
<dbReference type="Proteomes" id="UP000000689">
    <property type="component" value="Chromosome 5"/>
</dbReference>
<evidence type="ECO:0000313" key="1">
    <source>
        <dbReference type="EMBL" id="CCD24913.1"/>
    </source>
</evidence>
<protein>
    <submittedName>
        <fullName evidence="1">Uncharacterized protein</fullName>
    </submittedName>
</protein>
<dbReference type="HOGENOM" id="CLU_061833_0_0_1"/>
<keyword evidence="2" id="KW-1185">Reference proteome</keyword>
<dbReference type="EMBL" id="HE580271">
    <property type="protein sequence ID" value="CCD24913.1"/>
    <property type="molecule type" value="Genomic_DNA"/>
</dbReference>
<organism evidence="1 2">
    <name type="scientific">Naumovozyma dairenensis (strain ATCC 10597 / BCRC 20456 / CBS 421 / NBRC 0211 / NRRL Y-12639)</name>
    <name type="common">Saccharomyces dairenensis</name>
    <dbReference type="NCBI Taxonomy" id="1071378"/>
    <lineage>
        <taxon>Eukaryota</taxon>
        <taxon>Fungi</taxon>
        <taxon>Dikarya</taxon>
        <taxon>Ascomycota</taxon>
        <taxon>Saccharomycotina</taxon>
        <taxon>Saccharomycetes</taxon>
        <taxon>Saccharomycetales</taxon>
        <taxon>Saccharomycetaceae</taxon>
        <taxon>Naumovozyma</taxon>
    </lineage>
</organism>
<dbReference type="OMA" id="EKWGVNN"/>
<dbReference type="RefSeq" id="XP_003670156.1">
    <property type="nucleotide sequence ID" value="XM_003670108.1"/>
</dbReference>
<proteinExistence type="predicted"/>
<reference evidence="1 2" key="1">
    <citation type="journal article" date="2011" name="Proc. Natl. Acad. Sci. U.S.A.">
        <title>Evolutionary erosion of yeast sex chromosomes by mating-type switching accidents.</title>
        <authorList>
            <person name="Gordon J.L."/>
            <person name="Armisen D."/>
            <person name="Proux-Wera E."/>
            <person name="Oheigeartaigh S.S."/>
            <person name="Byrne K.P."/>
            <person name="Wolfe K.H."/>
        </authorList>
    </citation>
    <scope>NUCLEOTIDE SEQUENCE [LARGE SCALE GENOMIC DNA]</scope>
    <source>
        <strain evidence="2">ATCC 10597 / BCRC 20456 / CBS 421 / NBRC 0211 / NRRL Y-12639</strain>
    </source>
</reference>
<dbReference type="eggNOG" id="ENOG502S645">
    <property type="taxonomic scope" value="Eukaryota"/>
</dbReference>
<dbReference type="OrthoDB" id="73691at2759"/>
<dbReference type="GeneID" id="11498631"/>